<comment type="caution">
    <text evidence="2">The sequence shown here is derived from an EMBL/GenBank/DDBJ whole genome shotgun (WGS) entry which is preliminary data.</text>
</comment>
<accession>A0ABS2PQN3</accession>
<proteinExistence type="predicted"/>
<dbReference type="EMBL" id="JAFBEI010000059">
    <property type="protein sequence ID" value="MBM7637078.1"/>
    <property type="molecule type" value="Genomic_DNA"/>
</dbReference>
<reference evidence="2 3" key="1">
    <citation type="submission" date="2021-01" db="EMBL/GenBank/DDBJ databases">
        <title>Genomic Encyclopedia of Type Strains, Phase IV (KMG-IV): sequencing the most valuable type-strain genomes for metagenomic binning, comparative biology and taxonomic classification.</title>
        <authorList>
            <person name="Goeker M."/>
        </authorList>
    </citation>
    <scope>NUCLEOTIDE SEQUENCE [LARGE SCALE GENOMIC DNA]</scope>
    <source>
        <strain evidence="2 3">DSM 27513</strain>
    </source>
</reference>
<keyword evidence="3" id="KW-1185">Reference proteome</keyword>
<evidence type="ECO:0000313" key="2">
    <source>
        <dbReference type="EMBL" id="MBM7637078.1"/>
    </source>
</evidence>
<evidence type="ECO:0000313" key="3">
    <source>
        <dbReference type="Proteomes" id="UP000809081"/>
    </source>
</evidence>
<sequence length="76" mass="8733">MVNRLILLMLLIFFSYYLVRLLGLKGKQSISEPLWVVREFGWGVGLNPKHPLGFWLILVLVVTVLLALLLLLVIEM</sequence>
<dbReference type="RefSeq" id="WP_205017928.1">
    <property type="nucleotide sequence ID" value="NZ_JAFBEI010000059.1"/>
</dbReference>
<evidence type="ECO:0000256" key="1">
    <source>
        <dbReference type="SAM" id="Phobius"/>
    </source>
</evidence>
<dbReference type="Proteomes" id="UP000809081">
    <property type="component" value="Unassembled WGS sequence"/>
</dbReference>
<protein>
    <submittedName>
        <fullName evidence="2">Uncharacterized protein</fullName>
    </submittedName>
</protein>
<keyword evidence="1" id="KW-0472">Membrane</keyword>
<keyword evidence="1" id="KW-1133">Transmembrane helix</keyword>
<name>A0ABS2PQN3_9STRE</name>
<keyword evidence="1" id="KW-0812">Transmembrane</keyword>
<feature type="transmembrane region" description="Helical" evidence="1">
    <location>
        <begin position="52"/>
        <end position="74"/>
    </location>
</feature>
<organism evidence="2 3">
    <name type="scientific">Streptococcus saliviloxodontae</name>
    <dbReference type="NCBI Taxonomy" id="1349416"/>
    <lineage>
        <taxon>Bacteria</taxon>
        <taxon>Bacillati</taxon>
        <taxon>Bacillota</taxon>
        <taxon>Bacilli</taxon>
        <taxon>Lactobacillales</taxon>
        <taxon>Streptococcaceae</taxon>
        <taxon>Streptococcus</taxon>
    </lineage>
</organism>
<gene>
    <name evidence="2" type="ORF">JOC31_001908</name>
</gene>